<dbReference type="Pfam" id="PF00071">
    <property type="entry name" value="Ras"/>
    <property type="match status" value="2"/>
</dbReference>
<protein>
    <recommendedName>
        <fullName evidence="2">small monomeric GTPase</fullName>
        <ecNumber evidence="2">3.6.5.2</ecNumber>
    </recommendedName>
</protein>
<evidence type="ECO:0000256" key="4">
    <source>
        <dbReference type="ARBA" id="ARBA00048098"/>
    </source>
</evidence>
<dbReference type="PROSITE" id="PS51421">
    <property type="entry name" value="RAS"/>
    <property type="match status" value="1"/>
</dbReference>
<feature type="region of interest" description="Disordered" evidence="5">
    <location>
        <begin position="349"/>
        <end position="378"/>
    </location>
</feature>
<dbReference type="SMART" id="SM00173">
    <property type="entry name" value="RAS"/>
    <property type="match status" value="1"/>
</dbReference>
<name>A0A7R8H7G5_LEPSM</name>
<dbReference type="InterPro" id="IPR051065">
    <property type="entry name" value="Ras-related_GTPase"/>
</dbReference>
<comment type="similarity">
    <text evidence="1">Belongs to the small GTPase superfamily. Ras family.</text>
</comment>
<keyword evidence="7" id="KW-1185">Reference proteome</keyword>
<accession>A0A7R8H7G5</accession>
<dbReference type="OrthoDB" id="18798at2759"/>
<dbReference type="AlphaFoldDB" id="A0A7R8H7G5"/>
<dbReference type="InterPro" id="IPR005225">
    <property type="entry name" value="Small_GTP-bd"/>
</dbReference>
<feature type="compositionally biased region" description="Basic and acidic residues" evidence="5">
    <location>
        <begin position="301"/>
        <end position="323"/>
    </location>
</feature>
<dbReference type="GO" id="GO:0005525">
    <property type="term" value="F:GTP binding"/>
    <property type="evidence" value="ECO:0007669"/>
    <property type="project" value="InterPro"/>
</dbReference>
<proteinExistence type="inferred from homology"/>
<feature type="region of interest" description="Disordered" evidence="5">
    <location>
        <begin position="301"/>
        <end position="337"/>
    </location>
</feature>
<dbReference type="PANTHER" id="PTHR45704">
    <property type="entry name" value="RAS-LIKE FAMILY MEMBER 11"/>
    <property type="match status" value="1"/>
</dbReference>
<evidence type="ECO:0000313" key="7">
    <source>
        <dbReference type="Proteomes" id="UP000675881"/>
    </source>
</evidence>
<dbReference type="EC" id="3.6.5.2" evidence="2"/>
<dbReference type="EMBL" id="HG994582">
    <property type="protein sequence ID" value="CAF2901284.1"/>
    <property type="molecule type" value="Genomic_DNA"/>
</dbReference>
<reference evidence="6" key="1">
    <citation type="submission" date="2021-02" db="EMBL/GenBank/DDBJ databases">
        <authorList>
            <person name="Bekaert M."/>
        </authorList>
    </citation>
    <scope>NUCLEOTIDE SEQUENCE</scope>
    <source>
        <strain evidence="6">IoA-00</strain>
    </source>
</reference>
<comment type="catalytic activity">
    <reaction evidence="4">
        <text>GTP + H2O = GDP + phosphate + H(+)</text>
        <dbReference type="Rhea" id="RHEA:19669"/>
        <dbReference type="ChEBI" id="CHEBI:15377"/>
        <dbReference type="ChEBI" id="CHEBI:15378"/>
        <dbReference type="ChEBI" id="CHEBI:37565"/>
        <dbReference type="ChEBI" id="CHEBI:43474"/>
        <dbReference type="ChEBI" id="CHEBI:58189"/>
        <dbReference type="EC" id="3.6.5.2"/>
    </reaction>
</comment>
<dbReference type="GO" id="GO:0003925">
    <property type="term" value="F:G protein activity"/>
    <property type="evidence" value="ECO:0007669"/>
    <property type="project" value="UniProtKB-EC"/>
</dbReference>
<evidence type="ECO:0000256" key="5">
    <source>
        <dbReference type="SAM" id="MobiDB-lite"/>
    </source>
</evidence>
<dbReference type="PROSITE" id="PS51420">
    <property type="entry name" value="RHO"/>
    <property type="match status" value="1"/>
</dbReference>
<dbReference type="SMART" id="SM00174">
    <property type="entry name" value="RHO"/>
    <property type="match status" value="1"/>
</dbReference>
<sequence length="393" mass="44871">MPRVPKLVATTFNLLRRGNLSPEVKIVVIGQASVGKTAMILQYISGKFIEDYTPQCATLYEHSVQMDNANVGIHIWDTAGQFEESNDMETNVNQLEVFIRWADVVLMTYAVTDPASFMLATHLLEEIQKLRPLCYRYINGHRYLSSNNYNTNNDTSNNSSTGPNGSELNKSQPKKCCDSCQDLPVVIVATKVDLIEKRLISEENGISMSHTTGCVSYREVSVKNTQDDSKGVCGIFEEAVRRGWLYRQHCVLSRNKYLSLSRHNSRNRNVQIQVPKTFLPTPIIIKSTDCFIDQSNTACEKKDDEKTRHGKEGSCKDKFDKEMMSMPSTPKHGKKLLRRKSLADWLRKLKLKSPEEGDKNSDRHEGNEEDQPDFKSELKFKKTKSLHWEFSNF</sequence>
<dbReference type="Proteomes" id="UP000675881">
    <property type="component" value="Chromosome 3"/>
</dbReference>
<evidence type="ECO:0000256" key="1">
    <source>
        <dbReference type="ARBA" id="ARBA00008344"/>
    </source>
</evidence>
<feature type="region of interest" description="Disordered" evidence="5">
    <location>
        <begin position="148"/>
        <end position="170"/>
    </location>
</feature>
<dbReference type="PRINTS" id="PR00449">
    <property type="entry name" value="RASTRNSFRMNG"/>
</dbReference>
<dbReference type="Gene3D" id="3.40.50.300">
    <property type="entry name" value="P-loop containing nucleotide triphosphate hydrolases"/>
    <property type="match status" value="2"/>
</dbReference>
<dbReference type="InterPro" id="IPR027417">
    <property type="entry name" value="P-loop_NTPase"/>
</dbReference>
<dbReference type="SUPFAM" id="SSF52540">
    <property type="entry name" value="P-loop containing nucleoside triphosphate hydrolases"/>
    <property type="match status" value="1"/>
</dbReference>
<dbReference type="PROSITE" id="PS51419">
    <property type="entry name" value="RAB"/>
    <property type="match status" value="1"/>
</dbReference>
<gene>
    <name evidence="6" type="ORF">LSAA_7430</name>
</gene>
<keyword evidence="3" id="KW-0378">Hydrolase</keyword>
<dbReference type="NCBIfam" id="TIGR00231">
    <property type="entry name" value="small_GTP"/>
    <property type="match status" value="1"/>
</dbReference>
<feature type="compositionally biased region" description="Low complexity" evidence="5">
    <location>
        <begin position="148"/>
        <end position="166"/>
    </location>
</feature>
<evidence type="ECO:0000256" key="3">
    <source>
        <dbReference type="ARBA" id="ARBA00022801"/>
    </source>
</evidence>
<organism evidence="6 7">
    <name type="scientific">Lepeophtheirus salmonis</name>
    <name type="common">Salmon louse</name>
    <name type="synonym">Caligus salmonis</name>
    <dbReference type="NCBI Taxonomy" id="72036"/>
    <lineage>
        <taxon>Eukaryota</taxon>
        <taxon>Metazoa</taxon>
        <taxon>Ecdysozoa</taxon>
        <taxon>Arthropoda</taxon>
        <taxon>Crustacea</taxon>
        <taxon>Multicrustacea</taxon>
        <taxon>Hexanauplia</taxon>
        <taxon>Copepoda</taxon>
        <taxon>Siphonostomatoida</taxon>
        <taxon>Caligidae</taxon>
        <taxon>Lepeophtheirus</taxon>
    </lineage>
</organism>
<dbReference type="InterPro" id="IPR001806">
    <property type="entry name" value="Small_GTPase"/>
</dbReference>
<evidence type="ECO:0000313" key="6">
    <source>
        <dbReference type="EMBL" id="CAF2901284.1"/>
    </source>
</evidence>
<dbReference type="SMART" id="SM00175">
    <property type="entry name" value="RAB"/>
    <property type="match status" value="1"/>
</dbReference>
<evidence type="ECO:0000256" key="2">
    <source>
        <dbReference type="ARBA" id="ARBA00011984"/>
    </source>
</evidence>